<keyword evidence="2" id="KW-0805">Transcription regulation</keyword>
<dbReference type="PROSITE" id="PS50931">
    <property type="entry name" value="HTH_LYSR"/>
    <property type="match status" value="1"/>
</dbReference>
<organism evidence="6 7">
    <name type="scientific">Paenibacillus hodogayensis</name>
    <dbReference type="NCBI Taxonomy" id="279208"/>
    <lineage>
        <taxon>Bacteria</taxon>
        <taxon>Bacillati</taxon>
        <taxon>Bacillota</taxon>
        <taxon>Bacilli</taxon>
        <taxon>Bacillales</taxon>
        <taxon>Paenibacillaceae</taxon>
        <taxon>Paenibacillus</taxon>
    </lineage>
</organism>
<evidence type="ECO:0000256" key="1">
    <source>
        <dbReference type="ARBA" id="ARBA00009437"/>
    </source>
</evidence>
<name>A0ABV5VXP6_9BACL</name>
<evidence type="ECO:0000313" key="7">
    <source>
        <dbReference type="Proteomes" id="UP001589619"/>
    </source>
</evidence>
<dbReference type="Pfam" id="PF00126">
    <property type="entry name" value="HTH_1"/>
    <property type="match status" value="1"/>
</dbReference>
<dbReference type="CDD" id="cd05466">
    <property type="entry name" value="PBP2_LTTR_substrate"/>
    <property type="match status" value="1"/>
</dbReference>
<dbReference type="Gene3D" id="1.10.10.10">
    <property type="entry name" value="Winged helix-like DNA-binding domain superfamily/Winged helix DNA-binding domain"/>
    <property type="match status" value="1"/>
</dbReference>
<keyword evidence="7" id="KW-1185">Reference proteome</keyword>
<dbReference type="PRINTS" id="PR00039">
    <property type="entry name" value="HTHLYSR"/>
</dbReference>
<evidence type="ECO:0000256" key="4">
    <source>
        <dbReference type="ARBA" id="ARBA00023163"/>
    </source>
</evidence>
<dbReference type="EMBL" id="JBHMAG010000012">
    <property type="protein sequence ID" value="MFB9753072.1"/>
    <property type="molecule type" value="Genomic_DNA"/>
</dbReference>
<comment type="similarity">
    <text evidence="1">Belongs to the LysR transcriptional regulatory family.</text>
</comment>
<dbReference type="SUPFAM" id="SSF53850">
    <property type="entry name" value="Periplasmic binding protein-like II"/>
    <property type="match status" value="1"/>
</dbReference>
<dbReference type="Gene3D" id="3.40.190.290">
    <property type="match status" value="1"/>
</dbReference>
<evidence type="ECO:0000313" key="6">
    <source>
        <dbReference type="EMBL" id="MFB9753072.1"/>
    </source>
</evidence>
<keyword evidence="3" id="KW-0238">DNA-binding</keyword>
<dbReference type="PANTHER" id="PTHR30126:SF5">
    <property type="entry name" value="HTH-TYPE TRANSCRIPTIONAL ACTIVATOR CMPR"/>
    <property type="match status" value="1"/>
</dbReference>
<dbReference type="Proteomes" id="UP001589619">
    <property type="component" value="Unassembled WGS sequence"/>
</dbReference>
<proteinExistence type="inferred from homology"/>
<keyword evidence="4" id="KW-0804">Transcription</keyword>
<dbReference type="RefSeq" id="WP_344902443.1">
    <property type="nucleotide sequence ID" value="NZ_BAAAYO010000001.1"/>
</dbReference>
<evidence type="ECO:0000256" key="2">
    <source>
        <dbReference type="ARBA" id="ARBA00023015"/>
    </source>
</evidence>
<dbReference type="InterPro" id="IPR036388">
    <property type="entry name" value="WH-like_DNA-bd_sf"/>
</dbReference>
<dbReference type="SUPFAM" id="SSF46785">
    <property type="entry name" value="Winged helix' DNA-binding domain"/>
    <property type="match status" value="1"/>
</dbReference>
<gene>
    <name evidence="6" type="ORF">ACFFNY_16020</name>
</gene>
<dbReference type="InterPro" id="IPR036390">
    <property type="entry name" value="WH_DNA-bd_sf"/>
</dbReference>
<dbReference type="InterPro" id="IPR005119">
    <property type="entry name" value="LysR_subst-bd"/>
</dbReference>
<evidence type="ECO:0000259" key="5">
    <source>
        <dbReference type="PROSITE" id="PS50931"/>
    </source>
</evidence>
<sequence length="309" mass="34762">MELKYLNTVKTILDTGSFQNAARQLNYTQSTITFQIQQLEQEWQVKLFERIGRKMVLTRAGQDILPLIENILESAEQIRNYGKSTADITGTLRVALPESLLIHKLQPVLKEFKERAPRVKLSLQPLNCYIIRDNVLHGGADLGIHYDVGGFAASIQYETLSDYETVLIASPLLSQADHDFIQANQHKSVSMIINDPGSIFQRKFDQYLKENNIRMDGIIEVGSIEATKRSVSSNLGVAYLPRFTVEEELNNGTVIELQTRLDAHTIQAVCSYHKNKWVGAPMKLFLGLLRNHLASGSETMDGEMAVALE</sequence>
<dbReference type="Pfam" id="PF03466">
    <property type="entry name" value="LysR_substrate"/>
    <property type="match status" value="1"/>
</dbReference>
<feature type="domain" description="HTH lysR-type" evidence="5">
    <location>
        <begin position="1"/>
        <end position="58"/>
    </location>
</feature>
<comment type="caution">
    <text evidence="6">The sequence shown here is derived from an EMBL/GenBank/DDBJ whole genome shotgun (WGS) entry which is preliminary data.</text>
</comment>
<evidence type="ECO:0000256" key="3">
    <source>
        <dbReference type="ARBA" id="ARBA00023125"/>
    </source>
</evidence>
<reference evidence="6 7" key="1">
    <citation type="submission" date="2024-09" db="EMBL/GenBank/DDBJ databases">
        <authorList>
            <person name="Sun Q."/>
            <person name="Mori K."/>
        </authorList>
    </citation>
    <scope>NUCLEOTIDE SEQUENCE [LARGE SCALE GENOMIC DNA]</scope>
    <source>
        <strain evidence="6 7">JCM 12520</strain>
    </source>
</reference>
<dbReference type="PANTHER" id="PTHR30126">
    <property type="entry name" value="HTH-TYPE TRANSCRIPTIONAL REGULATOR"/>
    <property type="match status" value="1"/>
</dbReference>
<dbReference type="InterPro" id="IPR000847">
    <property type="entry name" value="LysR_HTH_N"/>
</dbReference>
<protein>
    <submittedName>
        <fullName evidence="6">LysR family transcriptional regulator</fullName>
    </submittedName>
</protein>
<accession>A0ABV5VXP6</accession>